<evidence type="ECO:0000256" key="4">
    <source>
        <dbReference type="RuleBase" id="RU003693"/>
    </source>
</evidence>
<accession>A0ABT5YI74</accession>
<keyword evidence="2" id="KW-0808">Transferase</keyword>
<name>A0ABT5YI74_9PROT</name>
<dbReference type="Pfam" id="PF00155">
    <property type="entry name" value="Aminotran_1_2"/>
    <property type="match status" value="1"/>
</dbReference>
<evidence type="ECO:0000256" key="2">
    <source>
        <dbReference type="ARBA" id="ARBA00022679"/>
    </source>
</evidence>
<feature type="domain" description="Aminotransferase class I/classII large" evidence="5">
    <location>
        <begin position="47"/>
        <end position="388"/>
    </location>
</feature>
<dbReference type="InterPro" id="IPR050087">
    <property type="entry name" value="AON_synthase_class-II"/>
</dbReference>
<evidence type="ECO:0000256" key="1">
    <source>
        <dbReference type="ARBA" id="ARBA00001933"/>
    </source>
</evidence>
<reference evidence="6 7" key="1">
    <citation type="submission" date="2023-03" db="EMBL/GenBank/DDBJ databases">
        <title>Fodinicurvata sp. CAU 1616 isolated from sea sendiment.</title>
        <authorList>
            <person name="Kim W."/>
        </authorList>
    </citation>
    <scope>NUCLEOTIDE SEQUENCE [LARGE SCALE GENOMIC DNA]</scope>
    <source>
        <strain evidence="6 7">CAU 1616</strain>
    </source>
</reference>
<sequence length="404" mass="42937">MDILAKYDGLAERRDLMLEAGANPFGLRMEKVLSPTEALVNGRRTLLVGTNNYLGLTFDPHCIAAGVKALQEQGTGTTGSRIANGSYALHEALEEAIARFLKRKSAIVWPTGYQANLGMIAGLAGPGDTILLDADSHSSIYDGCRLSGATLVRFRHNDPADLDKRLARLRRQGAAENGALLVIVEGIYSMLGDIAPLPEFVEVKDRHGAFLLVDEAHSLGVMGVCGRGVAEAQGIEAGVDFLAGTFSKSLGAIGGFGVSDHPHFERLRYCSRPYMFTASASPASIATVIAAIERIEQEPGLIKQLWRNAEALHSGLAAEGFEIAAPVSPVVAVKLPDERLAVAFWNALLQAGIYVNLAVPPGTPNNSCLMRCSVSAAHTPEQIQGVVRTFVEVREALDASAPAS</sequence>
<dbReference type="InterPro" id="IPR004839">
    <property type="entry name" value="Aminotransferase_I/II_large"/>
</dbReference>
<dbReference type="EMBL" id="JARHUD010000001">
    <property type="protein sequence ID" value="MDF2094641.1"/>
    <property type="molecule type" value="Genomic_DNA"/>
</dbReference>
<comment type="similarity">
    <text evidence="4">Belongs to the class-II pyridoxal-phosphate-dependent aminotransferase family.</text>
</comment>
<gene>
    <name evidence="6" type="ORF">P2G67_01465</name>
</gene>
<comment type="cofactor">
    <cofactor evidence="1 4">
        <name>pyridoxal 5'-phosphate</name>
        <dbReference type="ChEBI" id="CHEBI:597326"/>
    </cofactor>
</comment>
<dbReference type="SUPFAM" id="SSF53383">
    <property type="entry name" value="PLP-dependent transferases"/>
    <property type="match status" value="1"/>
</dbReference>
<dbReference type="CDD" id="cd06454">
    <property type="entry name" value="KBL_like"/>
    <property type="match status" value="1"/>
</dbReference>
<dbReference type="RefSeq" id="WP_275819294.1">
    <property type="nucleotide sequence ID" value="NZ_JARHUD010000001.1"/>
</dbReference>
<dbReference type="NCBIfam" id="NF047599">
    <property type="entry name" value="SerpalmtaseBetaP"/>
    <property type="match status" value="1"/>
</dbReference>
<protein>
    <submittedName>
        <fullName evidence="6">Aminotransferase class I/II-fold pyridoxal phosphate-dependent enzyme</fullName>
    </submittedName>
</protein>
<keyword evidence="6" id="KW-0032">Aminotransferase</keyword>
<dbReference type="InterPro" id="IPR015424">
    <property type="entry name" value="PyrdxlP-dep_Trfase"/>
</dbReference>
<keyword evidence="7" id="KW-1185">Reference proteome</keyword>
<dbReference type="InterPro" id="IPR001917">
    <property type="entry name" value="Aminotrans_II_pyridoxalP_BS"/>
</dbReference>
<proteinExistence type="inferred from homology"/>
<evidence type="ECO:0000256" key="3">
    <source>
        <dbReference type="ARBA" id="ARBA00022898"/>
    </source>
</evidence>
<evidence type="ECO:0000259" key="5">
    <source>
        <dbReference type="Pfam" id="PF00155"/>
    </source>
</evidence>
<organism evidence="6 7">
    <name type="scientific">Aquibaculum arenosum</name>
    <dbReference type="NCBI Taxonomy" id="3032591"/>
    <lineage>
        <taxon>Bacteria</taxon>
        <taxon>Pseudomonadati</taxon>
        <taxon>Pseudomonadota</taxon>
        <taxon>Alphaproteobacteria</taxon>
        <taxon>Rhodospirillales</taxon>
        <taxon>Rhodovibrionaceae</taxon>
        <taxon>Aquibaculum</taxon>
    </lineage>
</organism>
<dbReference type="InterPro" id="IPR015422">
    <property type="entry name" value="PyrdxlP-dep_Trfase_small"/>
</dbReference>
<dbReference type="Proteomes" id="UP001215503">
    <property type="component" value="Unassembled WGS sequence"/>
</dbReference>
<dbReference type="GO" id="GO:0008483">
    <property type="term" value="F:transaminase activity"/>
    <property type="evidence" value="ECO:0007669"/>
    <property type="project" value="UniProtKB-KW"/>
</dbReference>
<dbReference type="Gene3D" id="3.40.640.10">
    <property type="entry name" value="Type I PLP-dependent aspartate aminotransferase-like (Major domain)"/>
    <property type="match status" value="1"/>
</dbReference>
<dbReference type="PROSITE" id="PS00599">
    <property type="entry name" value="AA_TRANSFER_CLASS_2"/>
    <property type="match status" value="1"/>
</dbReference>
<evidence type="ECO:0000313" key="6">
    <source>
        <dbReference type="EMBL" id="MDF2094641.1"/>
    </source>
</evidence>
<dbReference type="InterPro" id="IPR015421">
    <property type="entry name" value="PyrdxlP-dep_Trfase_major"/>
</dbReference>
<dbReference type="Gene3D" id="3.90.1150.10">
    <property type="entry name" value="Aspartate Aminotransferase, domain 1"/>
    <property type="match status" value="1"/>
</dbReference>
<evidence type="ECO:0000313" key="7">
    <source>
        <dbReference type="Proteomes" id="UP001215503"/>
    </source>
</evidence>
<dbReference type="PANTHER" id="PTHR13693:SF3">
    <property type="entry name" value="LD36009P"/>
    <property type="match status" value="1"/>
</dbReference>
<dbReference type="PANTHER" id="PTHR13693">
    <property type="entry name" value="CLASS II AMINOTRANSFERASE/8-AMINO-7-OXONONANOATE SYNTHASE"/>
    <property type="match status" value="1"/>
</dbReference>
<keyword evidence="3 4" id="KW-0663">Pyridoxal phosphate</keyword>
<comment type="caution">
    <text evidence="6">The sequence shown here is derived from an EMBL/GenBank/DDBJ whole genome shotgun (WGS) entry which is preliminary data.</text>
</comment>